<comment type="caution">
    <text evidence="2">The sequence shown here is derived from an EMBL/GenBank/DDBJ whole genome shotgun (WGS) entry which is preliminary data.</text>
</comment>
<feature type="compositionally biased region" description="Low complexity" evidence="1">
    <location>
        <begin position="90"/>
        <end position="99"/>
    </location>
</feature>
<evidence type="ECO:0000256" key="1">
    <source>
        <dbReference type="SAM" id="MobiDB-lite"/>
    </source>
</evidence>
<dbReference type="AlphaFoldDB" id="A0A4Z0NG03"/>
<reference evidence="2 3" key="1">
    <citation type="submission" date="2019-04" db="EMBL/GenBank/DDBJ databases">
        <authorList>
            <person name="Feng G."/>
            <person name="Zhu H."/>
        </authorList>
    </citation>
    <scope>NUCLEOTIDE SEQUENCE [LARGE SCALE GENOMIC DNA]</scope>
    <source>
        <strain evidence="2 3">6HR-1</strain>
    </source>
</reference>
<evidence type="ECO:0000313" key="2">
    <source>
        <dbReference type="EMBL" id="TGD94023.1"/>
    </source>
</evidence>
<protein>
    <submittedName>
        <fullName evidence="2">Uncharacterized protein</fullName>
    </submittedName>
</protein>
<name>A0A4Z0NG03_9HYPH</name>
<organism evidence="2 3">
    <name type="scientific">Methylobacterium nonmethylotrophicum</name>
    <dbReference type="NCBI Taxonomy" id="1141884"/>
    <lineage>
        <taxon>Bacteria</taxon>
        <taxon>Pseudomonadati</taxon>
        <taxon>Pseudomonadota</taxon>
        <taxon>Alphaproteobacteria</taxon>
        <taxon>Hyphomicrobiales</taxon>
        <taxon>Methylobacteriaceae</taxon>
        <taxon>Methylobacterium</taxon>
    </lineage>
</organism>
<dbReference type="OrthoDB" id="8003682at2"/>
<sequence length="118" mass="12917">MTDPSTIGDLYDRKRITDEQIDAAVTDYLNDPMPGPRRLSQGLAIDVCAIMAANPHAREVLAQRDTTEAQMRMAVRTAILLAAPIWTADATAAQDASATARRRRARRAGLEDTATHEK</sequence>
<proteinExistence type="predicted"/>
<dbReference type="RefSeq" id="WP_135419516.1">
    <property type="nucleotide sequence ID" value="NZ_SRLB01000047.1"/>
</dbReference>
<gene>
    <name evidence="2" type="ORF">EU555_32730</name>
</gene>
<feature type="region of interest" description="Disordered" evidence="1">
    <location>
        <begin position="90"/>
        <end position="118"/>
    </location>
</feature>
<dbReference type="Proteomes" id="UP000297535">
    <property type="component" value="Unassembled WGS sequence"/>
</dbReference>
<feature type="compositionally biased region" description="Basic and acidic residues" evidence="1">
    <location>
        <begin position="108"/>
        <end position="118"/>
    </location>
</feature>
<evidence type="ECO:0000313" key="3">
    <source>
        <dbReference type="Proteomes" id="UP000297535"/>
    </source>
</evidence>
<dbReference type="EMBL" id="SRLB01000047">
    <property type="protein sequence ID" value="TGD94023.1"/>
    <property type="molecule type" value="Genomic_DNA"/>
</dbReference>
<accession>A0A4Z0NG03</accession>
<keyword evidence="3" id="KW-1185">Reference proteome</keyword>